<gene>
    <name evidence="2" type="ORF">D4L85_31040</name>
</gene>
<protein>
    <submittedName>
        <fullName evidence="2">Type I addiction module toxin, SymE family</fullName>
    </submittedName>
</protein>
<dbReference type="KEGG" id="chk:D4L85_31040"/>
<accession>A0A385SXD2</accession>
<dbReference type="AlphaFoldDB" id="A0A385SXD2"/>
<proteinExistence type="predicted"/>
<reference evidence="3" key="1">
    <citation type="submission" date="2018-09" db="EMBL/GenBank/DDBJ databases">
        <title>Chryseolinea sp. KIS68-18 isolated from soil.</title>
        <authorList>
            <person name="Weon H.-Y."/>
            <person name="Kwon S.-W."/>
            <person name="Lee S.A."/>
        </authorList>
    </citation>
    <scope>NUCLEOTIDE SEQUENCE [LARGE SCALE GENOMIC DNA]</scope>
    <source>
        <strain evidence="3">KIS68-18</strain>
    </source>
</reference>
<dbReference type="GO" id="GO:0005737">
    <property type="term" value="C:cytoplasm"/>
    <property type="evidence" value="ECO:0007669"/>
    <property type="project" value="InterPro"/>
</dbReference>
<evidence type="ECO:0000313" key="3">
    <source>
        <dbReference type="Proteomes" id="UP000266183"/>
    </source>
</evidence>
<dbReference type="OrthoDB" id="9803936at2"/>
<evidence type="ECO:0000313" key="2">
    <source>
        <dbReference type="EMBL" id="AYB34747.1"/>
    </source>
</evidence>
<organism evidence="2 3">
    <name type="scientific">Chryseolinea soli</name>
    <dbReference type="NCBI Taxonomy" id="2321403"/>
    <lineage>
        <taxon>Bacteria</taxon>
        <taxon>Pseudomonadati</taxon>
        <taxon>Bacteroidota</taxon>
        <taxon>Cytophagia</taxon>
        <taxon>Cytophagales</taxon>
        <taxon>Fulvivirgaceae</taxon>
        <taxon>Chryseolinea</taxon>
    </lineage>
</organism>
<dbReference type="GO" id="GO:0016788">
    <property type="term" value="F:hydrolase activity, acting on ester bonds"/>
    <property type="evidence" value="ECO:0007669"/>
    <property type="project" value="InterPro"/>
</dbReference>
<dbReference type="GO" id="GO:0016070">
    <property type="term" value="P:RNA metabolic process"/>
    <property type="evidence" value="ECO:0007669"/>
    <property type="project" value="InterPro"/>
</dbReference>
<dbReference type="Proteomes" id="UP000266183">
    <property type="component" value="Chromosome"/>
</dbReference>
<feature type="domain" description="Toxin SymE-like" evidence="1">
    <location>
        <begin position="12"/>
        <end position="64"/>
    </location>
</feature>
<dbReference type="RefSeq" id="WP_119758005.1">
    <property type="nucleotide sequence ID" value="NZ_CP032382.1"/>
</dbReference>
<dbReference type="EMBL" id="CP032382">
    <property type="protein sequence ID" value="AYB34747.1"/>
    <property type="molecule type" value="Genomic_DNA"/>
</dbReference>
<name>A0A385SXD2_9BACT</name>
<dbReference type="InterPro" id="IPR014944">
    <property type="entry name" value="Toxin_SymE-like"/>
</dbReference>
<evidence type="ECO:0000259" key="1">
    <source>
        <dbReference type="Pfam" id="PF08845"/>
    </source>
</evidence>
<sequence length="77" mass="9186">MEDRKNNKQKERLLKVYYRNFPRSSYSYAKLSEIRLAGKWLEACGFEVGRFIHVRPLNNTIVITLLDESRPDEKPKK</sequence>
<dbReference type="GO" id="GO:0003723">
    <property type="term" value="F:RNA binding"/>
    <property type="evidence" value="ECO:0007669"/>
    <property type="project" value="InterPro"/>
</dbReference>
<dbReference type="Pfam" id="PF08845">
    <property type="entry name" value="SymE_toxin"/>
    <property type="match status" value="1"/>
</dbReference>
<keyword evidence="3" id="KW-1185">Reference proteome</keyword>